<dbReference type="GO" id="GO:0003755">
    <property type="term" value="F:peptidyl-prolyl cis-trans isomerase activity"/>
    <property type="evidence" value="ECO:0007669"/>
    <property type="project" value="UniProtKB-UniRule"/>
</dbReference>
<feature type="region of interest" description="Disordered" evidence="3">
    <location>
        <begin position="1"/>
        <end position="25"/>
    </location>
</feature>
<dbReference type="RefSeq" id="WP_119664497.1">
    <property type="nucleotide sequence ID" value="NZ_JBQQOK010000008.1"/>
</dbReference>
<dbReference type="PANTHER" id="PTHR45625:SF3">
    <property type="entry name" value="PEPTIDYL-PROLYL CIS-TRANS ISOMERASE B-RELATED"/>
    <property type="match status" value="1"/>
</dbReference>
<dbReference type="CDD" id="cd00317">
    <property type="entry name" value="cyclophilin"/>
    <property type="match status" value="1"/>
</dbReference>
<evidence type="ECO:0000313" key="7">
    <source>
        <dbReference type="Proteomes" id="UP000285278"/>
    </source>
</evidence>
<keyword evidence="2 6" id="KW-0413">Isomerase</keyword>
<evidence type="ECO:0000256" key="4">
    <source>
        <dbReference type="SAM" id="Phobius"/>
    </source>
</evidence>
<dbReference type="OrthoDB" id="5507614at2"/>
<feature type="transmembrane region" description="Helical" evidence="4">
    <location>
        <begin position="38"/>
        <end position="62"/>
    </location>
</feature>
<dbReference type="InterPro" id="IPR029000">
    <property type="entry name" value="Cyclophilin-like_dom_sf"/>
</dbReference>
<feature type="region of interest" description="Disordered" evidence="3">
    <location>
        <begin position="68"/>
        <end position="93"/>
    </location>
</feature>
<dbReference type="PANTHER" id="PTHR45625">
    <property type="entry name" value="PEPTIDYL-PROLYL CIS-TRANS ISOMERASE-RELATED"/>
    <property type="match status" value="1"/>
</dbReference>
<comment type="function">
    <text evidence="1 2">PPIases accelerate the folding of proteins. It catalyzes the cis-trans isomerization of proline imidic peptide bonds in oligopeptides.</text>
</comment>
<dbReference type="PRINTS" id="PR00153">
    <property type="entry name" value="CSAPPISMRASE"/>
</dbReference>
<keyword evidence="7" id="KW-1185">Reference proteome</keyword>
<dbReference type="InterPro" id="IPR002130">
    <property type="entry name" value="Cyclophilin-type_PPIase_dom"/>
</dbReference>
<dbReference type="Pfam" id="PF00160">
    <property type="entry name" value="Pro_isomerase"/>
    <property type="match status" value="1"/>
</dbReference>
<keyword evidence="2" id="KW-0697">Rotamase</keyword>
<dbReference type="InterPro" id="IPR044666">
    <property type="entry name" value="Cyclophilin_A-like"/>
</dbReference>
<evidence type="ECO:0000259" key="5">
    <source>
        <dbReference type="PROSITE" id="PS50072"/>
    </source>
</evidence>
<comment type="catalytic activity">
    <reaction evidence="2">
        <text>[protein]-peptidylproline (omega=180) = [protein]-peptidylproline (omega=0)</text>
        <dbReference type="Rhea" id="RHEA:16237"/>
        <dbReference type="Rhea" id="RHEA-COMP:10747"/>
        <dbReference type="Rhea" id="RHEA-COMP:10748"/>
        <dbReference type="ChEBI" id="CHEBI:83833"/>
        <dbReference type="ChEBI" id="CHEBI:83834"/>
        <dbReference type="EC" id="5.2.1.8"/>
    </reaction>
</comment>
<feature type="region of interest" description="Disordered" evidence="3">
    <location>
        <begin position="112"/>
        <end position="136"/>
    </location>
</feature>
<comment type="similarity">
    <text evidence="2">Belongs to the cyclophilin-type PPIase family.</text>
</comment>
<accession>A0A418Q894</accession>
<dbReference type="PROSITE" id="PS50072">
    <property type="entry name" value="CSA_PPIASE_2"/>
    <property type="match status" value="1"/>
</dbReference>
<name>A0A418Q894_9CORY</name>
<dbReference type="Proteomes" id="UP000285278">
    <property type="component" value="Unassembled WGS sequence"/>
</dbReference>
<evidence type="ECO:0000256" key="3">
    <source>
        <dbReference type="SAM" id="MobiDB-lite"/>
    </source>
</evidence>
<gene>
    <name evidence="6" type="ORF">D3M95_04200</name>
</gene>
<reference evidence="6 7" key="1">
    <citation type="submission" date="2018-09" db="EMBL/GenBank/DDBJ databases">
        <title>Optimization and identification of Corynebacterium falsenii FN1-14 from fish paste.</title>
        <authorList>
            <person name="Daroonpunt R."/>
            <person name="Tanasupawat S."/>
        </authorList>
    </citation>
    <scope>NUCLEOTIDE SEQUENCE [LARGE SCALE GENOMIC DNA]</scope>
    <source>
        <strain evidence="6 7">FN1-14</strain>
    </source>
</reference>
<dbReference type="Gene3D" id="2.40.100.10">
    <property type="entry name" value="Cyclophilin-like"/>
    <property type="match status" value="1"/>
</dbReference>
<evidence type="ECO:0000256" key="2">
    <source>
        <dbReference type="RuleBase" id="RU363019"/>
    </source>
</evidence>
<organism evidence="6 7">
    <name type="scientific">Corynebacterium falsenii</name>
    <dbReference type="NCBI Taxonomy" id="108486"/>
    <lineage>
        <taxon>Bacteria</taxon>
        <taxon>Bacillati</taxon>
        <taxon>Actinomycetota</taxon>
        <taxon>Actinomycetes</taxon>
        <taxon>Mycobacteriales</taxon>
        <taxon>Corynebacteriaceae</taxon>
        <taxon>Corynebacterium</taxon>
    </lineage>
</organism>
<dbReference type="EC" id="5.2.1.8" evidence="2"/>
<keyword evidence="4" id="KW-0472">Membrane</keyword>
<sequence length="291" mass="30774">MVGVSDKPEKTYPNKDRRDAALDDLEKSLKSRERKAKAAPLGVIVATLVVLVVLVGGIWYAATYQPDQDNTADSSDQQTSEPQTQNAALPAGPLKPYGQTVNCEFKADGEAAKPVNAPDGKDVPATGTENVTLKTNDGDIGLTLENSKSPCATFSFEHLVKAGYYNNTVCHRSVKSSSMTILQCGDPTGNGTGGPGYSFPDEYPTNGVEGDAVNQPVTYPRGTLAMANSGENTNGSQFFLVTGDTTLPPKYSIFGTISESGLQTLDKILEKAPEGDGKPSETVTIESAQMN</sequence>
<dbReference type="EMBL" id="QXJK01000003">
    <property type="protein sequence ID" value="RIX35711.1"/>
    <property type="molecule type" value="Genomic_DNA"/>
</dbReference>
<dbReference type="STRING" id="1451189.CFAL_05850"/>
<protein>
    <recommendedName>
        <fullName evidence="2">Peptidyl-prolyl cis-trans isomerase</fullName>
        <shortName evidence="2">PPIase</shortName>
        <ecNumber evidence="2">5.2.1.8</ecNumber>
    </recommendedName>
</protein>
<evidence type="ECO:0000313" key="6">
    <source>
        <dbReference type="EMBL" id="RIX35711.1"/>
    </source>
</evidence>
<comment type="caution">
    <text evidence="6">The sequence shown here is derived from an EMBL/GenBank/DDBJ whole genome shotgun (WGS) entry which is preliminary data.</text>
</comment>
<dbReference type="SUPFAM" id="SSF50891">
    <property type="entry name" value="Cyclophilin-like"/>
    <property type="match status" value="1"/>
</dbReference>
<feature type="compositionally biased region" description="Polar residues" evidence="3">
    <location>
        <begin position="68"/>
        <end position="87"/>
    </location>
</feature>
<feature type="region of interest" description="Disordered" evidence="3">
    <location>
        <begin position="272"/>
        <end position="291"/>
    </location>
</feature>
<feature type="compositionally biased region" description="Polar residues" evidence="3">
    <location>
        <begin position="281"/>
        <end position="291"/>
    </location>
</feature>
<proteinExistence type="inferred from homology"/>
<keyword evidence="4" id="KW-0812">Transmembrane</keyword>
<evidence type="ECO:0000256" key="1">
    <source>
        <dbReference type="ARBA" id="ARBA00002388"/>
    </source>
</evidence>
<keyword evidence="4" id="KW-1133">Transmembrane helix</keyword>
<feature type="domain" description="PPIase cyclophilin-type" evidence="5">
    <location>
        <begin position="138"/>
        <end position="290"/>
    </location>
</feature>
<dbReference type="AlphaFoldDB" id="A0A418Q894"/>